<keyword evidence="1" id="KW-0812">Transmembrane</keyword>
<evidence type="ECO:0000256" key="1">
    <source>
        <dbReference type="SAM" id="Phobius"/>
    </source>
</evidence>
<proteinExistence type="predicted"/>
<feature type="transmembrane region" description="Helical" evidence="1">
    <location>
        <begin position="7"/>
        <end position="29"/>
    </location>
</feature>
<evidence type="ECO:0000313" key="5">
    <source>
        <dbReference type="Proteomes" id="UP000472755"/>
    </source>
</evidence>
<reference evidence="2 4" key="2">
    <citation type="submission" date="2019-08" db="EMBL/GenBank/DDBJ databases">
        <title>In-depth cultivation of the pig gut microbiome towards novel bacterial diversity and tailored functional studies.</title>
        <authorList>
            <person name="Wylensek D."/>
            <person name="Hitch T.C.A."/>
            <person name="Clavel T."/>
        </authorList>
    </citation>
    <scope>NUCLEOTIDE SEQUENCE [LARGE SCALE GENOMIC DNA]</scope>
    <source>
        <strain evidence="2 4">WCA3-601-WT-6J</strain>
    </source>
</reference>
<evidence type="ECO:0000313" key="2">
    <source>
        <dbReference type="EMBL" id="MST91907.1"/>
    </source>
</evidence>
<dbReference type="EMBL" id="WMZU01000001">
    <property type="protein sequence ID" value="MTS25814.1"/>
    <property type="molecule type" value="Genomic_DNA"/>
</dbReference>
<protein>
    <submittedName>
        <fullName evidence="2">Uncharacterized protein</fullName>
    </submittedName>
</protein>
<keyword evidence="1" id="KW-1133">Transmembrane helix</keyword>
<accession>A0A6I2U2D9</accession>
<feature type="transmembrane region" description="Helical" evidence="1">
    <location>
        <begin position="109"/>
        <end position="130"/>
    </location>
</feature>
<dbReference type="EMBL" id="VUNJ01000007">
    <property type="protein sequence ID" value="MST91907.1"/>
    <property type="molecule type" value="Genomic_DNA"/>
</dbReference>
<gene>
    <name evidence="2" type="ORF">FYJ76_08145</name>
    <name evidence="3" type="ORF">GMD59_00735</name>
</gene>
<evidence type="ECO:0000313" key="3">
    <source>
        <dbReference type="EMBL" id="MTS25814.1"/>
    </source>
</evidence>
<dbReference type="AlphaFoldDB" id="A0A6I2U2D9"/>
<dbReference type="Proteomes" id="UP000431913">
    <property type="component" value="Unassembled WGS sequence"/>
</dbReference>
<sequence length="141" mass="15638">MCNSKCYDVISIVVSLILGIVFAILVFFFPTFYPLGFLFGFLLSLTALLLMTITASSLLRQDKRLNNCICATGKRLLIPALILLAASMLAFIFFALGIAAFLVYPILTFILYTLIAYTFFSLYCFLACLIEAGCHHCGCEE</sequence>
<name>A0A6I2U2D9_9FIRM</name>
<comment type="caution">
    <text evidence="2">The sequence shown here is derived from an EMBL/GenBank/DDBJ whole genome shotgun (WGS) entry which is preliminary data.</text>
</comment>
<organism evidence="2 4">
    <name type="scientific">Ruthenibacterium lactatiformans</name>
    <dbReference type="NCBI Taxonomy" id="1550024"/>
    <lineage>
        <taxon>Bacteria</taxon>
        <taxon>Bacillati</taxon>
        <taxon>Bacillota</taxon>
        <taxon>Clostridia</taxon>
        <taxon>Eubacteriales</taxon>
        <taxon>Oscillospiraceae</taxon>
        <taxon>Ruthenibacterium</taxon>
    </lineage>
</organism>
<dbReference type="RefSeq" id="WP_009325888.1">
    <property type="nucleotide sequence ID" value="NZ_CATXDA010000140.1"/>
</dbReference>
<dbReference type="Proteomes" id="UP000472755">
    <property type="component" value="Unassembled WGS sequence"/>
</dbReference>
<keyword evidence="1" id="KW-0472">Membrane</keyword>
<reference evidence="3 5" key="1">
    <citation type="journal article" date="2019" name="Nat. Med.">
        <title>A library of human gut bacterial isolates paired with longitudinal multiomics data enables mechanistic microbiome research.</title>
        <authorList>
            <person name="Poyet M."/>
            <person name="Groussin M."/>
            <person name="Gibbons S.M."/>
            <person name="Avila-Pacheco J."/>
            <person name="Jiang X."/>
            <person name="Kearney S.M."/>
            <person name="Perrotta A.R."/>
            <person name="Berdy B."/>
            <person name="Zhao S."/>
            <person name="Lieberman T.D."/>
            <person name="Swanson P.K."/>
            <person name="Smith M."/>
            <person name="Roesemann S."/>
            <person name="Alexander J.E."/>
            <person name="Rich S.A."/>
            <person name="Livny J."/>
            <person name="Vlamakis H."/>
            <person name="Clish C."/>
            <person name="Bullock K."/>
            <person name="Deik A."/>
            <person name="Scott J."/>
            <person name="Pierce K.A."/>
            <person name="Xavier R.J."/>
            <person name="Alm E.J."/>
        </authorList>
    </citation>
    <scope>NUCLEOTIDE SEQUENCE [LARGE SCALE GENOMIC DNA]</scope>
    <source>
        <strain evidence="3 5">BIOML-A4</strain>
    </source>
</reference>
<feature type="transmembrane region" description="Helical" evidence="1">
    <location>
        <begin position="76"/>
        <end position="103"/>
    </location>
</feature>
<evidence type="ECO:0000313" key="4">
    <source>
        <dbReference type="Proteomes" id="UP000431913"/>
    </source>
</evidence>
<feature type="transmembrane region" description="Helical" evidence="1">
    <location>
        <begin position="35"/>
        <end position="55"/>
    </location>
</feature>